<evidence type="ECO:0000313" key="2">
    <source>
        <dbReference type="EMBL" id="NVN29434.1"/>
    </source>
</evidence>
<sequence length="95" mass="10510">MADYIACIGFWLHAYEQVTFEATSDAEARALAIAAAREVMARKGVPDHIDYDERRQGVVGYVDREDEDGREPVAELIAFDDDRINPPEPGPDAAS</sequence>
<dbReference type="RefSeq" id="WP_176622151.1">
    <property type="nucleotide sequence ID" value="NZ_JABXXQ010000036.1"/>
</dbReference>
<gene>
    <name evidence="1" type="ORF">FHR90_003413</name>
    <name evidence="2" type="ORF">HUK83_03650</name>
</gene>
<evidence type="ECO:0000313" key="1">
    <source>
        <dbReference type="EMBL" id="MBB3175557.1"/>
    </source>
</evidence>
<evidence type="ECO:0000313" key="4">
    <source>
        <dbReference type="Proteomes" id="UP000565205"/>
    </source>
</evidence>
<comment type="caution">
    <text evidence="2">The sequence shown here is derived from an EMBL/GenBank/DDBJ whole genome shotgun (WGS) entry which is preliminary data.</text>
</comment>
<dbReference type="Proteomes" id="UP000557688">
    <property type="component" value="Unassembled WGS sequence"/>
</dbReference>
<dbReference type="EMBL" id="JABXXQ010000036">
    <property type="protein sequence ID" value="NVN29434.1"/>
    <property type="molecule type" value="Genomic_DNA"/>
</dbReference>
<proteinExistence type="predicted"/>
<dbReference type="EMBL" id="JACHXV010000045">
    <property type="protein sequence ID" value="MBB3175557.1"/>
    <property type="molecule type" value="Genomic_DNA"/>
</dbReference>
<keyword evidence="3" id="KW-1185">Reference proteome</keyword>
<dbReference type="AlphaFoldDB" id="A0A850NKI9"/>
<reference evidence="1 3" key="2">
    <citation type="submission" date="2020-08" db="EMBL/GenBank/DDBJ databases">
        <title>Genomic Encyclopedia of Type Strains, Phase III (KMG-III): the genomes of soil and plant-associated and newly described type strains.</title>
        <authorList>
            <person name="Whitman W."/>
        </authorList>
    </citation>
    <scope>NUCLEOTIDE SEQUENCE [LARGE SCALE GENOMIC DNA]</scope>
    <source>
        <strain evidence="1 3">CECT 8088</strain>
    </source>
</reference>
<evidence type="ECO:0000313" key="3">
    <source>
        <dbReference type="Proteomes" id="UP000557688"/>
    </source>
</evidence>
<dbReference type="Proteomes" id="UP000565205">
    <property type="component" value="Unassembled WGS sequence"/>
</dbReference>
<reference evidence="2 4" key="1">
    <citation type="submission" date="2020-06" db="EMBL/GenBank/DDBJ databases">
        <title>Description of novel acetic acid bacteria.</title>
        <authorList>
            <person name="Sombolestani A."/>
        </authorList>
    </citation>
    <scope>NUCLEOTIDE SEQUENCE [LARGE SCALE GENOMIC DNA]</scope>
    <source>
        <strain evidence="2 4">LMG 26838</strain>
    </source>
</reference>
<accession>A0A850NKI9</accession>
<organism evidence="2 4">
    <name type="scientific">Endobacter medicaginis</name>
    <dbReference type="NCBI Taxonomy" id="1181271"/>
    <lineage>
        <taxon>Bacteria</taxon>
        <taxon>Pseudomonadati</taxon>
        <taxon>Pseudomonadota</taxon>
        <taxon>Alphaproteobacteria</taxon>
        <taxon>Acetobacterales</taxon>
        <taxon>Acetobacteraceae</taxon>
        <taxon>Endobacter</taxon>
    </lineage>
</organism>
<name>A0A850NKI9_9PROT</name>
<protein>
    <submittedName>
        <fullName evidence="2">Uncharacterized protein</fullName>
    </submittedName>
</protein>